<dbReference type="InterPro" id="IPR006976">
    <property type="entry name" value="VanZ-like"/>
</dbReference>
<protein>
    <recommendedName>
        <fullName evidence="2">VanZ-like domain-containing protein</fullName>
    </recommendedName>
</protein>
<dbReference type="NCBIfam" id="NF037970">
    <property type="entry name" value="vanZ_1"/>
    <property type="match status" value="1"/>
</dbReference>
<evidence type="ECO:0000256" key="1">
    <source>
        <dbReference type="SAM" id="Phobius"/>
    </source>
</evidence>
<dbReference type="Pfam" id="PF04892">
    <property type="entry name" value="VanZ"/>
    <property type="match status" value="1"/>
</dbReference>
<sequence length="114" mass="13165">MSTFLKQYWKVITWCAVIFAFSSLPTIPVVGFIWWDFILKKAAHVFEYTVLFILTYKALGQPGNWRTALLFSLAFALSDEYHQSFVSGRTAKITDIGFDAFGMYIAYLRLKTKD</sequence>
<reference evidence="3 4" key="1">
    <citation type="journal article" date="2016" name="Nat. Commun.">
        <title>Thousands of microbial genomes shed light on interconnected biogeochemical processes in an aquifer system.</title>
        <authorList>
            <person name="Anantharaman K."/>
            <person name="Brown C.T."/>
            <person name="Hug L.A."/>
            <person name="Sharon I."/>
            <person name="Castelle C.J."/>
            <person name="Probst A.J."/>
            <person name="Thomas B.C."/>
            <person name="Singh A."/>
            <person name="Wilkins M.J."/>
            <person name="Karaoz U."/>
            <person name="Brodie E.L."/>
            <person name="Williams K.H."/>
            <person name="Hubbard S.S."/>
            <person name="Banfield J.F."/>
        </authorList>
    </citation>
    <scope>NUCLEOTIDE SEQUENCE [LARGE SCALE GENOMIC DNA]</scope>
</reference>
<keyword evidence="1" id="KW-0472">Membrane</keyword>
<gene>
    <name evidence="3" type="ORF">A2786_04030</name>
</gene>
<evidence type="ECO:0000313" key="3">
    <source>
        <dbReference type="EMBL" id="OGY18640.1"/>
    </source>
</evidence>
<name>A0A1G1VTF5_9BACT</name>
<feature type="transmembrane region" description="Helical" evidence="1">
    <location>
        <begin position="12"/>
        <end position="35"/>
    </location>
</feature>
<proteinExistence type="predicted"/>
<dbReference type="EMBL" id="MHCJ01000003">
    <property type="protein sequence ID" value="OGY18640.1"/>
    <property type="molecule type" value="Genomic_DNA"/>
</dbReference>
<feature type="domain" description="VanZ-like" evidence="2">
    <location>
        <begin position="5"/>
        <end position="108"/>
    </location>
</feature>
<dbReference type="Proteomes" id="UP000179233">
    <property type="component" value="Unassembled WGS sequence"/>
</dbReference>
<accession>A0A1G1VTF5</accession>
<evidence type="ECO:0000259" key="2">
    <source>
        <dbReference type="Pfam" id="PF04892"/>
    </source>
</evidence>
<comment type="caution">
    <text evidence="3">The sequence shown here is derived from an EMBL/GenBank/DDBJ whole genome shotgun (WGS) entry which is preliminary data.</text>
</comment>
<organism evidence="3 4">
    <name type="scientific">Candidatus Chisholmbacteria bacterium RIFCSPHIGHO2_01_FULL_52_32</name>
    <dbReference type="NCBI Taxonomy" id="1797591"/>
    <lineage>
        <taxon>Bacteria</taxon>
        <taxon>Candidatus Chisholmiibacteriota</taxon>
    </lineage>
</organism>
<keyword evidence="1" id="KW-1133">Transmembrane helix</keyword>
<keyword evidence="1" id="KW-0812">Transmembrane</keyword>
<dbReference type="AlphaFoldDB" id="A0A1G1VTF5"/>
<evidence type="ECO:0000313" key="4">
    <source>
        <dbReference type="Proteomes" id="UP000179233"/>
    </source>
</evidence>